<reference evidence="4" key="2">
    <citation type="journal article" date="2017" name="Genome Announc.">
        <title>Genome sequences of Cyberlindnera fabianii 65, Pichia kudriavzevii 129, and Saccharomyces cerevisiae 131 isolated from fermented masau fruits in Zimbabwe.</title>
        <authorList>
            <person name="van Rijswijck I.M.H."/>
            <person name="Derks M.F.L."/>
            <person name="Abee T."/>
            <person name="de Ridder D."/>
            <person name="Smid E.J."/>
        </authorList>
    </citation>
    <scope>NUCLEOTIDE SEQUENCE [LARGE SCALE GENOMIC DNA]</scope>
    <source>
        <strain evidence="4">65</strain>
    </source>
</reference>
<dbReference type="InterPro" id="IPR001763">
    <property type="entry name" value="Rhodanese-like_dom"/>
</dbReference>
<dbReference type="Pfam" id="PF00581">
    <property type="entry name" value="Rhodanese"/>
    <property type="match status" value="1"/>
</dbReference>
<dbReference type="Proteomes" id="UP000189513">
    <property type="component" value="Unassembled WGS sequence"/>
</dbReference>
<organism evidence="2">
    <name type="scientific">Cyberlindnera fabianii</name>
    <name type="common">Yeast</name>
    <name type="synonym">Hansenula fabianii</name>
    <dbReference type="NCBI Taxonomy" id="36022"/>
    <lineage>
        <taxon>Eukaryota</taxon>
        <taxon>Fungi</taxon>
        <taxon>Dikarya</taxon>
        <taxon>Ascomycota</taxon>
        <taxon>Saccharomycotina</taxon>
        <taxon>Saccharomycetes</taxon>
        <taxon>Phaffomycetales</taxon>
        <taxon>Phaffomycetaceae</taxon>
        <taxon>Cyberlindnera</taxon>
    </lineage>
</organism>
<evidence type="ECO:0000313" key="3">
    <source>
        <dbReference type="EMBL" id="ONH66184.1"/>
    </source>
</evidence>
<evidence type="ECO:0000313" key="2">
    <source>
        <dbReference type="EMBL" id="CDR44289.1"/>
    </source>
</evidence>
<dbReference type="SMART" id="SM00450">
    <property type="entry name" value="RHOD"/>
    <property type="match status" value="1"/>
</dbReference>
<evidence type="ECO:0000313" key="4">
    <source>
        <dbReference type="Proteomes" id="UP000189513"/>
    </source>
</evidence>
<dbReference type="CDD" id="cd01519">
    <property type="entry name" value="RHOD_HSP67B2"/>
    <property type="match status" value="1"/>
</dbReference>
<dbReference type="EMBL" id="LK052899">
    <property type="protein sequence ID" value="CDR44289.1"/>
    <property type="molecule type" value="Genomic_DNA"/>
</dbReference>
<accession>A0A061BBH3</accession>
<dbReference type="STRING" id="36022.A0A061BBH3"/>
<dbReference type="AlphaFoldDB" id="A0A061BBH3"/>
<evidence type="ECO:0000259" key="1">
    <source>
        <dbReference type="PROSITE" id="PS50206"/>
    </source>
</evidence>
<dbReference type="OrthoDB" id="566238at2759"/>
<dbReference type="VEuPathDB" id="FungiDB:BON22_3955"/>
<gene>
    <name evidence="3" type="ORF">BON22_3955</name>
    <name evidence="2" type="ORF">CYFA0S_14e01706g</name>
</gene>
<reference evidence="2" key="1">
    <citation type="journal article" date="2014" name="Genome Announc.">
        <title>Genome sequence of the yeast Cyberlindnera fabianii (Hansenula fabianii).</title>
        <authorList>
            <person name="Freel K.C."/>
            <person name="Sarilar V."/>
            <person name="Neuveglise C."/>
            <person name="Devillers H."/>
            <person name="Friedrich A."/>
            <person name="Schacherer J."/>
        </authorList>
    </citation>
    <scope>NUCLEOTIDE SEQUENCE</scope>
    <source>
        <strain evidence="2">YJS4271</strain>
    </source>
</reference>
<protein>
    <submittedName>
        <fullName evidence="2">CYFA0S14e01706g1_1</fullName>
    </submittedName>
    <submittedName>
        <fullName evidence="3">Thiosulfate sulfurtransferase RDL2, mitochondrial</fullName>
    </submittedName>
</protein>
<keyword evidence="4" id="KW-1185">Reference proteome</keyword>
<dbReference type="GO" id="GO:0004792">
    <property type="term" value="F:thiosulfate-cyanide sulfurtransferase activity"/>
    <property type="evidence" value="ECO:0007669"/>
    <property type="project" value="TreeGrafter"/>
</dbReference>
<keyword evidence="3" id="KW-0808">Transferase</keyword>
<proteinExistence type="predicted"/>
<dbReference type="PANTHER" id="PTHR44086">
    <property type="entry name" value="THIOSULFATE SULFURTRANSFERASE RDL2, MITOCHONDRIAL-RELATED"/>
    <property type="match status" value="1"/>
</dbReference>
<dbReference type="EMBL" id="MPUK01000008">
    <property type="protein sequence ID" value="ONH66184.1"/>
    <property type="molecule type" value="Genomic_DNA"/>
</dbReference>
<dbReference type="SUPFAM" id="SSF52821">
    <property type="entry name" value="Rhodanese/Cell cycle control phosphatase"/>
    <property type="match status" value="1"/>
</dbReference>
<reference evidence="3" key="3">
    <citation type="submission" date="2017-01" db="EMBL/GenBank/DDBJ databases">
        <authorList>
            <person name="Mah S.A."/>
            <person name="Swanson W.J."/>
            <person name="Moy G.W."/>
            <person name="Vacquier V.D."/>
        </authorList>
    </citation>
    <scope>NUCLEOTIDE SEQUENCE [LARGE SCALE GENOMIC DNA]</scope>
    <source>
        <strain evidence="3">65</strain>
    </source>
</reference>
<dbReference type="GO" id="GO:0005739">
    <property type="term" value="C:mitochondrion"/>
    <property type="evidence" value="ECO:0007669"/>
    <property type="project" value="TreeGrafter"/>
</dbReference>
<dbReference type="OMA" id="REPYELF"/>
<sequence>MSFRAARRTLPLQALHTVRVAAIPLRHTLTPALSTGRSSFSPYFLSVRAQSNDSKAPPKLSKESPPKPYSYEDIKALITNPDPNKLIVDVREPAEYKDGAIPTAVNIPYKSTPGALDLSPEEFEEVFKFKKPSKDKELIFYCLAGVRSTAAADLAQIFGYTKLGNYKGSWEDWVAHENPEPVAEEPEKKSE</sequence>
<dbReference type="PANTHER" id="PTHR44086:SF10">
    <property type="entry name" value="THIOSULFATE SULFURTRANSFERASE_RHODANESE-LIKE DOMAIN-CONTAINING PROTEIN 3"/>
    <property type="match status" value="1"/>
</dbReference>
<dbReference type="PROSITE" id="PS50206">
    <property type="entry name" value="RHODANESE_3"/>
    <property type="match status" value="1"/>
</dbReference>
<dbReference type="Gene3D" id="3.40.250.10">
    <property type="entry name" value="Rhodanese-like domain"/>
    <property type="match status" value="1"/>
</dbReference>
<name>A0A061BBH3_CYBFA</name>
<dbReference type="InterPro" id="IPR036873">
    <property type="entry name" value="Rhodanese-like_dom_sf"/>
</dbReference>
<feature type="domain" description="Rhodanese" evidence="1">
    <location>
        <begin position="81"/>
        <end position="178"/>
    </location>
</feature>